<dbReference type="AlphaFoldDB" id="A0AAX0Q989"/>
<dbReference type="InterPro" id="IPR014818">
    <property type="entry name" value="Phage/plasmid_primase_P4_C"/>
</dbReference>
<dbReference type="InterPro" id="IPR014015">
    <property type="entry name" value="Helicase_SF3_DNA-vir"/>
</dbReference>
<dbReference type="Gene3D" id="3.40.50.300">
    <property type="entry name" value="P-loop containing nucleotide triphosphate hydrolases"/>
    <property type="match status" value="1"/>
</dbReference>
<dbReference type="PANTHER" id="PTHR35372:SF2">
    <property type="entry name" value="SF3 HELICASE DOMAIN-CONTAINING PROTEIN"/>
    <property type="match status" value="1"/>
</dbReference>
<dbReference type="InterPro" id="IPR051620">
    <property type="entry name" value="ORF904-like_C"/>
</dbReference>
<comment type="caution">
    <text evidence="5">The sequence shown here is derived from an EMBL/GenBank/DDBJ whole genome shotgun (WGS) entry which is preliminary data.</text>
</comment>
<sequence>MPYTVKHHETITEQLSPEHPGVNLDLSAYRFGLYKNGELVDIITTFDTGPDLRRAVKEHITDNEPEGPEKAFLLRFFDPSCAPPWERKTMTRRQLPTPEALLNSLNDEGNAVRFEKEAAGHLVYDVASGEWYAFINNHWEPAGDKIGKTLRFIGKSIEEEQKYWNRRAENENTPEMRNLVAQLQNHLNLSKNHTKQVALRKMIEGSSMQVNLTEASDGRYITCKNGAIDCKTGEFIPIWACDSIREKYPLIYFDLIYTPGLRSQAFIDHLKKVFDDNTSGLSEEERTLRMMELGRFFLRLTGYLLYPGNPEQIILFLWGKGSNGKSTTIDVLREIFGSEMSEASVRELYAGSEDRPASGISRSLSKRAMLISEASDEESRGGRISADTVKALTGDAMTSRFRDMYAKSRPQKVVCTPVGVTNELPRFDKTLDFALLRRLKTIPFPHLFAGDERVKDIRESLLAEKDAIFSMMVDELIAYTKEGLLPVPAFCASTQNELLAGFEVSAFIEECVEKSETGRVSRLELEEAYISWCARHDIPVGLSKIQMPGYDEYSQVNFRQGLSEKEKRALFKGMRVYGFDELRTNSQRYFKCRLK</sequence>
<dbReference type="PANTHER" id="PTHR35372">
    <property type="entry name" value="ATP BINDING PROTEIN-RELATED"/>
    <property type="match status" value="1"/>
</dbReference>
<accession>A0AAX0Q989</accession>
<feature type="domain" description="SF3 helicase" evidence="4">
    <location>
        <begin position="292"/>
        <end position="457"/>
    </location>
</feature>
<keyword evidence="1" id="KW-0547">Nucleotide-binding</keyword>
<evidence type="ECO:0000256" key="3">
    <source>
        <dbReference type="ARBA" id="ARBA00022840"/>
    </source>
</evidence>
<proteinExistence type="predicted"/>
<keyword evidence="3" id="KW-0067">ATP-binding</keyword>
<evidence type="ECO:0000256" key="2">
    <source>
        <dbReference type="ARBA" id="ARBA00022801"/>
    </source>
</evidence>
<evidence type="ECO:0000256" key="1">
    <source>
        <dbReference type="ARBA" id="ARBA00022741"/>
    </source>
</evidence>
<keyword evidence="6" id="KW-1185">Reference proteome</keyword>
<evidence type="ECO:0000259" key="4">
    <source>
        <dbReference type="PROSITE" id="PS51206"/>
    </source>
</evidence>
<dbReference type="Proteomes" id="UP000243820">
    <property type="component" value="Unassembled WGS sequence"/>
</dbReference>
<name>A0AAX0Q989_9EURY</name>
<dbReference type="Pfam" id="PF08706">
    <property type="entry name" value="D5_N"/>
    <property type="match status" value="1"/>
</dbReference>
<organism evidence="5 6">
    <name type="scientific">Methanocorpusculum parvum</name>
    <dbReference type="NCBI Taxonomy" id="2193"/>
    <lineage>
        <taxon>Archaea</taxon>
        <taxon>Methanobacteriati</taxon>
        <taxon>Methanobacteriota</taxon>
        <taxon>Stenosarchaea group</taxon>
        <taxon>Methanomicrobia</taxon>
        <taxon>Methanomicrobiales</taxon>
        <taxon>Methanocorpusculaceae</taxon>
        <taxon>Methanocorpusculum</taxon>
    </lineage>
</organism>
<gene>
    <name evidence="5" type="ORF">ASJ83_06740</name>
</gene>
<evidence type="ECO:0000313" key="5">
    <source>
        <dbReference type="EMBL" id="PAV10145.1"/>
    </source>
</evidence>
<dbReference type="GO" id="GO:0016787">
    <property type="term" value="F:hydrolase activity"/>
    <property type="evidence" value="ECO:0007669"/>
    <property type="project" value="UniProtKB-KW"/>
</dbReference>
<dbReference type="SMART" id="SM00885">
    <property type="entry name" value="D5_N"/>
    <property type="match status" value="1"/>
</dbReference>
<dbReference type="RefSeq" id="WP_180738241.1">
    <property type="nucleotide sequence ID" value="NZ_LMVO01000001.1"/>
</dbReference>
<dbReference type="InterPro" id="IPR027417">
    <property type="entry name" value="P-loop_NTPase"/>
</dbReference>
<protein>
    <recommendedName>
        <fullName evidence="4">SF3 helicase domain-containing protein</fullName>
    </recommendedName>
</protein>
<reference evidence="5 6" key="1">
    <citation type="journal article" date="2017" name="BMC Genomics">
        <title>Genomic analysis of methanogenic archaea reveals a shift towards energy conservation.</title>
        <authorList>
            <person name="Gilmore S.P."/>
            <person name="Henske J.K."/>
            <person name="Sexton J.A."/>
            <person name="Solomon K.V."/>
            <person name="Seppala S."/>
            <person name="Yoo J.I."/>
            <person name="Huyett L.M."/>
            <person name="Pressman A."/>
            <person name="Cogan J.Z."/>
            <person name="Kivenson V."/>
            <person name="Peng X."/>
            <person name="Tan Y."/>
            <person name="Valentine D.L."/>
            <person name="O'Malley M.A."/>
        </authorList>
    </citation>
    <scope>NUCLEOTIDE SEQUENCE [LARGE SCALE GENOMIC DNA]</scope>
    <source>
        <strain evidence="5 6">XII</strain>
    </source>
</reference>
<dbReference type="PROSITE" id="PS51206">
    <property type="entry name" value="SF3_HELICASE_1"/>
    <property type="match status" value="1"/>
</dbReference>
<dbReference type="EMBL" id="LMVO01000001">
    <property type="protein sequence ID" value="PAV10145.1"/>
    <property type="molecule type" value="Genomic_DNA"/>
</dbReference>
<dbReference type="GO" id="GO:0005524">
    <property type="term" value="F:ATP binding"/>
    <property type="evidence" value="ECO:0007669"/>
    <property type="project" value="UniProtKB-KW"/>
</dbReference>
<evidence type="ECO:0000313" key="6">
    <source>
        <dbReference type="Proteomes" id="UP000243820"/>
    </source>
</evidence>
<keyword evidence="2" id="KW-0378">Hydrolase</keyword>